<dbReference type="InterPro" id="IPR036388">
    <property type="entry name" value="WH-like_DNA-bd_sf"/>
</dbReference>
<evidence type="ECO:0000256" key="3">
    <source>
        <dbReference type="ARBA" id="ARBA00023082"/>
    </source>
</evidence>
<gene>
    <name evidence="8" type="ORF">RAK27_07105</name>
</gene>
<comment type="caution">
    <text evidence="8">The sequence shown here is derived from an EMBL/GenBank/DDBJ whole genome shotgun (WGS) entry which is preliminary data.</text>
</comment>
<accession>A0AAW9K2A1</accession>
<keyword evidence="3" id="KW-0731">Sigma factor</keyword>
<dbReference type="GO" id="GO:0003677">
    <property type="term" value="F:DNA binding"/>
    <property type="evidence" value="ECO:0007669"/>
    <property type="project" value="UniProtKB-KW"/>
</dbReference>
<evidence type="ECO:0000256" key="5">
    <source>
        <dbReference type="ARBA" id="ARBA00023163"/>
    </source>
</evidence>
<evidence type="ECO:0000259" key="6">
    <source>
        <dbReference type="Pfam" id="PF04542"/>
    </source>
</evidence>
<keyword evidence="4" id="KW-0238">DNA-binding</keyword>
<dbReference type="PANTHER" id="PTHR43133:SF8">
    <property type="entry name" value="RNA POLYMERASE SIGMA FACTOR HI_1459-RELATED"/>
    <property type="match status" value="1"/>
</dbReference>
<evidence type="ECO:0000313" key="8">
    <source>
        <dbReference type="EMBL" id="MDZ5758429.1"/>
    </source>
</evidence>
<dbReference type="AlphaFoldDB" id="A0AAW9K2A1"/>
<dbReference type="Gene3D" id="1.10.1740.10">
    <property type="match status" value="1"/>
</dbReference>
<comment type="similarity">
    <text evidence="1">Belongs to the sigma-70 factor family. ECF subfamily.</text>
</comment>
<dbReference type="EMBL" id="JAVBVO010000003">
    <property type="protein sequence ID" value="MDZ5758429.1"/>
    <property type="molecule type" value="Genomic_DNA"/>
</dbReference>
<sequence length="159" mass="18992">MKIYQYEDRLIQLSKELIFYLIKTGSTKEDAQDIAQEVFVKILETELILPVDKVRAWMYRVAIRKYLDLYRRKKRYSEIIEENFLSLPNWQLQPEQNELLYTALNQLDPSSASLLIMKYEQELSIKEMMSILDASESKIKSDLFRARKKLVQILEKEGY</sequence>
<evidence type="ECO:0000256" key="2">
    <source>
        <dbReference type="ARBA" id="ARBA00023015"/>
    </source>
</evidence>
<evidence type="ECO:0000256" key="1">
    <source>
        <dbReference type="ARBA" id="ARBA00010641"/>
    </source>
</evidence>
<dbReference type="InterPro" id="IPR013325">
    <property type="entry name" value="RNA_pol_sigma_r2"/>
</dbReference>
<organism evidence="8 9">
    <name type="scientific">Carnobacterium maltaromaticum</name>
    <name type="common">Carnobacterium piscicola</name>
    <dbReference type="NCBI Taxonomy" id="2751"/>
    <lineage>
        <taxon>Bacteria</taxon>
        <taxon>Bacillati</taxon>
        <taxon>Bacillota</taxon>
        <taxon>Bacilli</taxon>
        <taxon>Lactobacillales</taxon>
        <taxon>Carnobacteriaceae</taxon>
        <taxon>Carnobacterium</taxon>
    </lineage>
</organism>
<dbReference type="PANTHER" id="PTHR43133">
    <property type="entry name" value="RNA POLYMERASE ECF-TYPE SIGMA FACTO"/>
    <property type="match status" value="1"/>
</dbReference>
<dbReference type="InterPro" id="IPR013324">
    <property type="entry name" value="RNA_pol_sigma_r3/r4-like"/>
</dbReference>
<dbReference type="GO" id="GO:0006352">
    <property type="term" value="P:DNA-templated transcription initiation"/>
    <property type="evidence" value="ECO:0007669"/>
    <property type="project" value="InterPro"/>
</dbReference>
<dbReference type="NCBIfam" id="TIGR02937">
    <property type="entry name" value="sigma70-ECF"/>
    <property type="match status" value="1"/>
</dbReference>
<feature type="domain" description="RNA polymerase sigma-70 region 2" evidence="6">
    <location>
        <begin position="23"/>
        <end position="75"/>
    </location>
</feature>
<keyword evidence="5" id="KW-0804">Transcription</keyword>
<keyword evidence="2" id="KW-0805">Transcription regulation</keyword>
<dbReference type="SUPFAM" id="SSF88659">
    <property type="entry name" value="Sigma3 and sigma4 domains of RNA polymerase sigma factors"/>
    <property type="match status" value="1"/>
</dbReference>
<dbReference type="InterPro" id="IPR007627">
    <property type="entry name" value="RNA_pol_sigma70_r2"/>
</dbReference>
<dbReference type="GO" id="GO:0016987">
    <property type="term" value="F:sigma factor activity"/>
    <property type="evidence" value="ECO:0007669"/>
    <property type="project" value="UniProtKB-KW"/>
</dbReference>
<dbReference type="Gene3D" id="1.10.10.10">
    <property type="entry name" value="Winged helix-like DNA-binding domain superfamily/Winged helix DNA-binding domain"/>
    <property type="match status" value="1"/>
</dbReference>
<protein>
    <submittedName>
        <fullName evidence="8">RNA polymerase sigma factor</fullName>
    </submittedName>
</protein>
<reference evidence="8" key="1">
    <citation type="submission" date="2023-08" db="EMBL/GenBank/DDBJ databases">
        <title>Genomic characterization of piscicolin 126 produced by Carnobacterium maltaromaticum CM22 strain isolated from salmon (Salmo salar).</title>
        <authorList>
            <person name="Gonzalez-Gragera E."/>
            <person name="Garcia-Lopez J.D."/>
            <person name="Teso-Perez C."/>
            <person name="Gimenez-Hernandez I."/>
            <person name="Peralta-Sanchez J.M."/>
            <person name="Valdivia E."/>
            <person name="Montalban-Lopez M."/>
            <person name="Martin-Platero A.M."/>
            <person name="Banos A."/>
            <person name="Martinez-Bueno M."/>
        </authorList>
    </citation>
    <scope>NUCLEOTIDE SEQUENCE</scope>
    <source>
        <strain evidence="8">CM22</strain>
    </source>
</reference>
<evidence type="ECO:0000256" key="4">
    <source>
        <dbReference type="ARBA" id="ARBA00023125"/>
    </source>
</evidence>
<dbReference type="Pfam" id="PF04542">
    <property type="entry name" value="Sigma70_r2"/>
    <property type="match status" value="1"/>
</dbReference>
<dbReference type="InterPro" id="IPR013249">
    <property type="entry name" value="RNA_pol_sigma70_r4_t2"/>
</dbReference>
<dbReference type="SUPFAM" id="SSF88946">
    <property type="entry name" value="Sigma2 domain of RNA polymerase sigma factors"/>
    <property type="match status" value="1"/>
</dbReference>
<dbReference type="InterPro" id="IPR039425">
    <property type="entry name" value="RNA_pol_sigma-70-like"/>
</dbReference>
<evidence type="ECO:0000313" key="9">
    <source>
        <dbReference type="Proteomes" id="UP001290462"/>
    </source>
</evidence>
<dbReference type="Proteomes" id="UP001290462">
    <property type="component" value="Unassembled WGS sequence"/>
</dbReference>
<name>A0AAW9K2A1_CARML</name>
<evidence type="ECO:0000259" key="7">
    <source>
        <dbReference type="Pfam" id="PF08281"/>
    </source>
</evidence>
<proteinExistence type="inferred from homology"/>
<dbReference type="InterPro" id="IPR014284">
    <property type="entry name" value="RNA_pol_sigma-70_dom"/>
</dbReference>
<feature type="domain" description="RNA polymerase sigma factor 70 region 4 type 2" evidence="7">
    <location>
        <begin position="98"/>
        <end position="150"/>
    </location>
</feature>
<dbReference type="Pfam" id="PF08281">
    <property type="entry name" value="Sigma70_r4_2"/>
    <property type="match status" value="1"/>
</dbReference>
<dbReference type="RefSeq" id="WP_015076859.1">
    <property type="nucleotide sequence ID" value="NZ_BJOJ01000013.1"/>
</dbReference>